<dbReference type="PANTHER" id="PTHR32141:SF168">
    <property type="entry name" value="OS12G0595200 PROTEIN"/>
    <property type="match status" value="1"/>
</dbReference>
<organism evidence="3">
    <name type="scientific">Aegilops tauschii</name>
    <name type="common">Tausch's goatgrass</name>
    <name type="synonym">Aegilops squarrosa</name>
    <dbReference type="NCBI Taxonomy" id="37682"/>
    <lineage>
        <taxon>Eukaryota</taxon>
        <taxon>Viridiplantae</taxon>
        <taxon>Streptophyta</taxon>
        <taxon>Embryophyta</taxon>
        <taxon>Tracheophyta</taxon>
        <taxon>Spermatophyta</taxon>
        <taxon>Magnoliopsida</taxon>
        <taxon>Liliopsida</taxon>
        <taxon>Poales</taxon>
        <taxon>Poaceae</taxon>
        <taxon>BOP clade</taxon>
        <taxon>Pooideae</taxon>
        <taxon>Triticodae</taxon>
        <taxon>Triticeae</taxon>
        <taxon>Triticinae</taxon>
        <taxon>Aegilops</taxon>
    </lineage>
</organism>
<sequence>MVIEDAPRLVRLLPLNPDHGPATIRVIRAPKLEVLGPLSKGILRLHLRTTVFQETVGVNLTTTMHTVKVLFLDQVGPDLDRVLRFLKCFPCLERLYIILEPRRSTYQLSEEERDTQNNMKNVRKNVSQDNPIECLEHHLKKVALKVYNGVGPEVDFARFFVLNAKVLDIMEFGLVVSAIGGPWEEWRANRWRSNQNKQLQVEDRASRDAQFEFKMFRTMSYKDFKKCTHDLSMADPFDTSFLDGYFTL</sequence>
<dbReference type="EnsemblPlants" id="EMT15345">
    <property type="protein sequence ID" value="EMT15345"/>
    <property type="gene ID" value="F775_07872"/>
</dbReference>
<feature type="domain" description="FBD" evidence="1">
    <location>
        <begin position="129"/>
        <end position="170"/>
    </location>
</feature>
<dbReference type="InterPro" id="IPR055302">
    <property type="entry name" value="F-box_dom-containing"/>
</dbReference>
<dbReference type="AlphaFoldDB" id="N1QY35"/>
<dbReference type="InterPro" id="IPR006566">
    <property type="entry name" value="FBD"/>
</dbReference>
<protein>
    <submittedName>
        <fullName evidence="3">Uncharacterized protein</fullName>
    </submittedName>
</protein>
<proteinExistence type="predicted"/>
<evidence type="ECO:0000259" key="1">
    <source>
        <dbReference type="Pfam" id="PF08387"/>
    </source>
</evidence>
<accession>N1QY35</accession>
<name>N1QY35_AEGTA</name>
<dbReference type="InterPro" id="IPR055411">
    <property type="entry name" value="LRR_FXL15/At3g58940/PEG3-like"/>
</dbReference>
<dbReference type="Pfam" id="PF24758">
    <property type="entry name" value="LRR_At5g56370"/>
    <property type="match status" value="1"/>
</dbReference>
<feature type="domain" description="F-box/LRR-repeat protein 15/At3g58940/PEG3-like LRR" evidence="2">
    <location>
        <begin position="2"/>
        <end position="97"/>
    </location>
</feature>
<dbReference type="PANTHER" id="PTHR32141">
    <property type="match status" value="1"/>
</dbReference>
<dbReference type="Pfam" id="PF08387">
    <property type="entry name" value="FBD"/>
    <property type="match status" value="1"/>
</dbReference>
<reference evidence="3" key="1">
    <citation type="submission" date="2015-06" db="UniProtKB">
        <authorList>
            <consortium name="EnsemblPlants"/>
        </authorList>
    </citation>
    <scope>IDENTIFICATION</scope>
</reference>
<evidence type="ECO:0000313" key="3">
    <source>
        <dbReference type="EnsemblPlants" id="EMT15345"/>
    </source>
</evidence>
<evidence type="ECO:0000259" key="2">
    <source>
        <dbReference type="Pfam" id="PF24758"/>
    </source>
</evidence>
<dbReference type="ExpressionAtlas" id="N1QY35">
    <property type="expression patterns" value="baseline"/>
</dbReference>